<accession>A0A1C1CI51</accession>
<dbReference type="Proteomes" id="UP000094526">
    <property type="component" value="Unassembled WGS sequence"/>
</dbReference>
<dbReference type="EMBL" id="LGRB01000012">
    <property type="protein sequence ID" value="OCT48147.1"/>
    <property type="molecule type" value="Genomic_DNA"/>
</dbReference>
<evidence type="ECO:0000256" key="1">
    <source>
        <dbReference type="SAM" id="MobiDB-lite"/>
    </source>
</evidence>
<reference evidence="3" key="1">
    <citation type="submission" date="2015-07" db="EMBL/GenBank/DDBJ databases">
        <authorList>
            <person name="Teixeira M.M."/>
            <person name="Souza R.C."/>
            <person name="Almeida L.G."/>
            <person name="Vicente V.A."/>
            <person name="de Hoog S."/>
            <person name="Bocca A.L."/>
            <person name="de Almeida S.R."/>
            <person name="Vasconcelos A.T."/>
            <person name="Felipe M.S."/>
        </authorList>
    </citation>
    <scope>NUCLEOTIDE SEQUENCE [LARGE SCALE GENOMIC DNA]</scope>
    <source>
        <strain evidence="3">KSF</strain>
    </source>
</reference>
<dbReference type="AlphaFoldDB" id="A0A1C1CI51"/>
<comment type="caution">
    <text evidence="2">The sequence shown here is derived from an EMBL/GenBank/DDBJ whole genome shotgun (WGS) entry which is preliminary data.</text>
</comment>
<organism evidence="2 3">
    <name type="scientific">Cladophialophora carrionii</name>
    <dbReference type="NCBI Taxonomy" id="86049"/>
    <lineage>
        <taxon>Eukaryota</taxon>
        <taxon>Fungi</taxon>
        <taxon>Dikarya</taxon>
        <taxon>Ascomycota</taxon>
        <taxon>Pezizomycotina</taxon>
        <taxon>Eurotiomycetes</taxon>
        <taxon>Chaetothyriomycetidae</taxon>
        <taxon>Chaetothyriales</taxon>
        <taxon>Herpotrichiellaceae</taxon>
        <taxon>Cladophialophora</taxon>
    </lineage>
</organism>
<keyword evidence="3" id="KW-1185">Reference proteome</keyword>
<dbReference type="VEuPathDB" id="FungiDB:CLCR_04437"/>
<name>A0A1C1CI51_9EURO</name>
<protein>
    <submittedName>
        <fullName evidence="2">Uncharacterized protein</fullName>
    </submittedName>
</protein>
<gene>
    <name evidence="2" type="ORF">CLCR_04437</name>
</gene>
<feature type="region of interest" description="Disordered" evidence="1">
    <location>
        <begin position="1"/>
        <end position="35"/>
    </location>
</feature>
<proteinExistence type="predicted"/>
<evidence type="ECO:0000313" key="3">
    <source>
        <dbReference type="Proteomes" id="UP000094526"/>
    </source>
</evidence>
<evidence type="ECO:0000313" key="2">
    <source>
        <dbReference type="EMBL" id="OCT48147.1"/>
    </source>
</evidence>
<sequence>MEYAPADADMRRLGDGGAQRGFHSGHDSSLQSTSLTVVRQPKTMWPVQRVLRRYKGALILSPATSVRLQLYHLISSPQFRTI</sequence>